<dbReference type="EMBL" id="LT671823">
    <property type="protein sequence ID" value="SHO77979.1"/>
    <property type="molecule type" value="Genomic_DNA"/>
</dbReference>
<dbReference type="CDD" id="cd04369">
    <property type="entry name" value="Bromodomain"/>
    <property type="match status" value="1"/>
</dbReference>
<keyword evidence="10" id="KW-1185">Reference proteome</keyword>
<feature type="region of interest" description="Disordered" evidence="8">
    <location>
        <begin position="1"/>
        <end position="42"/>
    </location>
</feature>
<feature type="compositionally biased region" description="Basic residues" evidence="8">
    <location>
        <begin position="262"/>
        <end position="271"/>
    </location>
</feature>
<evidence type="ECO:0000313" key="9">
    <source>
        <dbReference type="EMBL" id="SHO77979.1"/>
    </source>
</evidence>
<dbReference type="VEuPathDB" id="FungiDB:MSYG_2321"/>
<dbReference type="KEGG" id="msym:MSY001_0386"/>
<dbReference type="InterPro" id="IPR036427">
    <property type="entry name" value="Bromodomain-like_sf"/>
</dbReference>
<dbReference type="PROSITE" id="PS50014">
    <property type="entry name" value="BROMODOMAIN_2"/>
    <property type="match status" value="2"/>
</dbReference>
<dbReference type="PANTHER" id="PTHR16062:SF19">
    <property type="entry name" value="PROTEIN POLYBROMO-1"/>
    <property type="match status" value="1"/>
</dbReference>
<evidence type="ECO:0000256" key="4">
    <source>
        <dbReference type="ARBA" id="ARBA00023015"/>
    </source>
</evidence>
<dbReference type="SMART" id="SM00297">
    <property type="entry name" value="BROMO"/>
    <property type="match status" value="2"/>
</dbReference>
<reference evidence="10" key="1">
    <citation type="journal article" date="2017" name="Nucleic Acids Res.">
        <title>Proteogenomics produces comprehensive and highly accurate protein-coding gene annotation in a complete genome assembly of Malassezia sympodialis.</title>
        <authorList>
            <person name="Zhu Y."/>
            <person name="Engstroem P.G."/>
            <person name="Tellgren-Roth C."/>
            <person name="Baudo C.D."/>
            <person name="Kennell J.C."/>
            <person name="Sun S."/>
            <person name="Billmyre R.B."/>
            <person name="Schroeder M.S."/>
            <person name="Andersson A."/>
            <person name="Holm T."/>
            <person name="Sigurgeirsson B."/>
            <person name="Wu G."/>
            <person name="Sankaranarayanan S.R."/>
            <person name="Siddharthan R."/>
            <person name="Sanyal K."/>
            <person name="Lundeberg J."/>
            <person name="Nystedt B."/>
            <person name="Boekhout T."/>
            <person name="Dawson T.L. Jr."/>
            <person name="Heitman J."/>
            <person name="Scheynius A."/>
            <person name="Lehtioe J."/>
        </authorList>
    </citation>
    <scope>NUCLEOTIDE SEQUENCE [LARGE SCALE GENOMIC DNA]</scope>
    <source>
        <strain evidence="10">ATCC 42132</strain>
    </source>
</reference>
<feature type="compositionally biased region" description="Low complexity" evidence="8">
    <location>
        <begin position="166"/>
        <end position="175"/>
    </location>
</feature>
<dbReference type="OMA" id="DTWYSAT"/>
<dbReference type="PRINTS" id="PR00503">
    <property type="entry name" value="BROMODOMAIN"/>
</dbReference>
<organism evidence="9 10">
    <name type="scientific">Malassezia sympodialis (strain ATCC 42132)</name>
    <name type="common">Atopic eczema-associated yeast</name>
    <dbReference type="NCBI Taxonomy" id="1230383"/>
    <lineage>
        <taxon>Eukaryota</taxon>
        <taxon>Fungi</taxon>
        <taxon>Dikarya</taxon>
        <taxon>Basidiomycota</taxon>
        <taxon>Ustilaginomycotina</taxon>
        <taxon>Malasseziomycetes</taxon>
        <taxon>Malasseziales</taxon>
        <taxon>Malasseziaceae</taxon>
        <taxon>Malassezia</taxon>
    </lineage>
</organism>
<dbReference type="GO" id="GO:0006368">
    <property type="term" value="P:transcription elongation by RNA polymerase II"/>
    <property type="evidence" value="ECO:0007669"/>
    <property type="project" value="TreeGrafter"/>
</dbReference>
<dbReference type="GO" id="GO:0016586">
    <property type="term" value="C:RSC-type complex"/>
    <property type="evidence" value="ECO:0007669"/>
    <property type="project" value="InterPro"/>
</dbReference>
<feature type="compositionally biased region" description="Pro residues" evidence="8">
    <location>
        <begin position="216"/>
        <end position="225"/>
    </location>
</feature>
<evidence type="ECO:0000313" key="10">
    <source>
        <dbReference type="Proteomes" id="UP000186303"/>
    </source>
</evidence>
<sequence>MPTPTPSKASGTSAQVPGADEHVRKSSRIGTRKEHEPPTPTAEDISVLGRKIVDRLVAARDARDGEPLAEPFMRLPSRRQYPDYYVVIRRPMALSEVRTKVKQKEYPTWTDLKQDLELICTNAKRFNMRDSDIWLKARDLHSMIKDLTSSVYNEWLASRTDAGVVEAPRTATPAEPARDSPVRSHKITLRAPRASAEAAKSKTVSPEPAKAAASPPAGPATPTPVTPASSSPSVGQTMSGTSRPLVSLNVPTPTTPSYLLERRRRGAPRGKRLKNMLRTILDSLKTLQDRSGRLRAEMFMELPSRDEYPDYYQFVQHPISLAEIERKLDERMYINAYALVTDVRVMISNAKFYNEEGSQVWNDADALQFQLERVMIPALLAEGFTLDPNDHRQAAQPPGTPGSVPTPQQPSAVAPAPSVPQPPVARTAPPPPAAPAAPAAAPPAVPPAAPPAAPPPMAAAPMPPPPPTLERVLKDMGARIWPPSPATWVAPVACTSAEPQPPPDGPPPCVALEVRVHMPQATREVRLALDLMQRHALRLPPGATRTEWCFSFRDEHVRDKPRPYFCVDQQELQAEWNEEHGWIVAWDVQPGTHTLEAQWPSEWGAAPVALYVGT</sequence>
<dbReference type="Proteomes" id="UP000186303">
    <property type="component" value="Chromosome 3"/>
</dbReference>
<dbReference type="InterPro" id="IPR037382">
    <property type="entry name" value="Rsc/polybromo"/>
</dbReference>
<dbReference type="GO" id="GO:0006338">
    <property type="term" value="P:chromatin remodeling"/>
    <property type="evidence" value="ECO:0007669"/>
    <property type="project" value="InterPro"/>
</dbReference>
<gene>
    <name evidence="9" type="ORF">MSYG_2321</name>
</gene>
<dbReference type="STRING" id="1230383.M5E5J2"/>
<keyword evidence="2" id="KW-0677">Repeat</keyword>
<dbReference type="AlphaFoldDB" id="M5E5J2"/>
<keyword evidence="5" id="KW-0103">Bromodomain</keyword>
<dbReference type="GO" id="GO:0003682">
    <property type="term" value="F:chromatin binding"/>
    <property type="evidence" value="ECO:0007669"/>
    <property type="project" value="TreeGrafter"/>
</dbReference>
<keyword evidence="6" id="KW-0804">Transcription</keyword>
<dbReference type="RefSeq" id="XP_018739020.1">
    <property type="nucleotide sequence ID" value="XM_018885468.1"/>
</dbReference>
<dbReference type="Gene3D" id="1.20.920.10">
    <property type="entry name" value="Bromodomain-like"/>
    <property type="match status" value="2"/>
</dbReference>
<dbReference type="SUPFAM" id="SSF47370">
    <property type="entry name" value="Bromodomain"/>
    <property type="match status" value="2"/>
</dbReference>
<dbReference type="PROSITE" id="PS00633">
    <property type="entry name" value="BROMODOMAIN_1"/>
    <property type="match status" value="2"/>
</dbReference>
<feature type="region of interest" description="Disordered" evidence="8">
    <location>
        <begin position="388"/>
        <end position="471"/>
    </location>
</feature>
<dbReference type="Pfam" id="PF00439">
    <property type="entry name" value="Bromodomain"/>
    <property type="match status" value="2"/>
</dbReference>
<feature type="compositionally biased region" description="Low complexity" evidence="8">
    <location>
        <begin position="405"/>
        <end position="416"/>
    </location>
</feature>
<evidence type="ECO:0000256" key="5">
    <source>
        <dbReference type="ARBA" id="ARBA00023117"/>
    </source>
</evidence>
<feature type="compositionally biased region" description="Polar residues" evidence="8">
    <location>
        <begin position="1"/>
        <end position="15"/>
    </location>
</feature>
<feature type="region of interest" description="Disordered" evidence="8">
    <location>
        <begin position="166"/>
        <end position="271"/>
    </location>
</feature>
<comment type="subcellular location">
    <subcellularLocation>
        <location evidence="1">Nucleus</location>
    </subcellularLocation>
</comment>
<protein>
    <submittedName>
        <fullName evidence="9">Similar to S.cerevisiae protein RSC1 (Component of the RSC chromatin remodeling complex)</fullName>
    </submittedName>
</protein>
<evidence type="ECO:0000256" key="3">
    <source>
        <dbReference type="ARBA" id="ARBA00022853"/>
    </source>
</evidence>
<keyword evidence="3" id="KW-0156">Chromatin regulator</keyword>
<keyword evidence="7" id="KW-0539">Nucleus</keyword>
<proteinExistence type="predicted"/>
<dbReference type="InterPro" id="IPR018359">
    <property type="entry name" value="Bromodomain_CS"/>
</dbReference>
<name>M5E5J2_MALS4</name>
<dbReference type="PANTHER" id="PTHR16062">
    <property type="entry name" value="SWI/SNF-RELATED"/>
    <property type="match status" value="1"/>
</dbReference>
<evidence type="ECO:0000256" key="6">
    <source>
        <dbReference type="ARBA" id="ARBA00023163"/>
    </source>
</evidence>
<dbReference type="HOGENOM" id="CLU_444864_0_0_1"/>
<evidence type="ECO:0000256" key="2">
    <source>
        <dbReference type="ARBA" id="ARBA00022737"/>
    </source>
</evidence>
<dbReference type="InterPro" id="IPR001487">
    <property type="entry name" value="Bromodomain"/>
</dbReference>
<evidence type="ECO:0000256" key="8">
    <source>
        <dbReference type="SAM" id="MobiDB-lite"/>
    </source>
</evidence>
<dbReference type="OrthoDB" id="6017at2759"/>
<evidence type="ECO:0000256" key="7">
    <source>
        <dbReference type="ARBA" id="ARBA00023242"/>
    </source>
</evidence>
<feature type="compositionally biased region" description="Pro residues" evidence="8">
    <location>
        <begin position="417"/>
        <end position="468"/>
    </location>
</feature>
<keyword evidence="4" id="KW-0805">Transcription regulation</keyword>
<evidence type="ECO:0000256" key="1">
    <source>
        <dbReference type="ARBA" id="ARBA00004123"/>
    </source>
</evidence>
<feature type="compositionally biased region" description="Low complexity" evidence="8">
    <location>
        <begin position="204"/>
        <end position="215"/>
    </location>
</feature>
<feature type="compositionally biased region" description="Polar residues" evidence="8">
    <location>
        <begin position="235"/>
        <end position="257"/>
    </location>
</feature>
<accession>M5E5J2</accession>